<dbReference type="AlphaFoldDB" id="A0AAI8W0T9"/>
<feature type="compositionally biased region" description="Acidic residues" evidence="1">
    <location>
        <begin position="66"/>
        <end position="75"/>
    </location>
</feature>
<keyword evidence="2" id="KW-0812">Transmembrane</keyword>
<accession>A0AAI8W0T9</accession>
<dbReference type="Proteomes" id="UP001296104">
    <property type="component" value="Unassembled WGS sequence"/>
</dbReference>
<protein>
    <submittedName>
        <fullName evidence="3">Uncharacterized protein</fullName>
    </submittedName>
</protein>
<evidence type="ECO:0000256" key="1">
    <source>
        <dbReference type="SAM" id="MobiDB-lite"/>
    </source>
</evidence>
<reference evidence="3" key="1">
    <citation type="submission" date="2023-11" db="EMBL/GenBank/DDBJ databases">
        <authorList>
            <person name="Alioto T."/>
            <person name="Alioto T."/>
            <person name="Gomez Garrido J."/>
        </authorList>
    </citation>
    <scope>NUCLEOTIDE SEQUENCE</scope>
</reference>
<feature type="compositionally biased region" description="Low complexity" evidence="1">
    <location>
        <begin position="84"/>
        <end position="95"/>
    </location>
</feature>
<keyword evidence="2" id="KW-0472">Membrane</keyword>
<evidence type="ECO:0000313" key="4">
    <source>
        <dbReference type="Proteomes" id="UP001296104"/>
    </source>
</evidence>
<keyword evidence="2" id="KW-1133">Transmembrane helix</keyword>
<sequence>MIAEGSASNASIALYTLLPAVVQKRIPRFRTLKRALSQYESYHKRISSYSSDRSFTPPPSYRSSPEDAETTDEDSAPYRSHGDSAAPSRPSSSGSLTPIVVPQESRSGIQWKYADAGFALLSLASQEASGDNIALSSNLVRRQYIDGVACMVRGLPAELSEEEELSLREALPASIRAGRHGDVTALTRGERRPGQAVPLSPQSSLHRSVATVTLYLFLAVAFVLPYLQLFLRLAYQWDRKHKVSDRVLARSVAAADAVGKRTMMLATSICAMNEGKVGDTMRQAGIYLMQGVSGGVYDGVGEALRIRADETPHDKSRC</sequence>
<comment type="caution">
    <text evidence="3">The sequence shown here is derived from an EMBL/GenBank/DDBJ whole genome shotgun (WGS) entry which is preliminary data.</text>
</comment>
<organism evidence="3 4">
    <name type="scientific">Lecanosticta acicola</name>
    <dbReference type="NCBI Taxonomy" id="111012"/>
    <lineage>
        <taxon>Eukaryota</taxon>
        <taxon>Fungi</taxon>
        <taxon>Dikarya</taxon>
        <taxon>Ascomycota</taxon>
        <taxon>Pezizomycotina</taxon>
        <taxon>Dothideomycetes</taxon>
        <taxon>Dothideomycetidae</taxon>
        <taxon>Mycosphaerellales</taxon>
        <taxon>Mycosphaerellaceae</taxon>
        <taxon>Lecanosticta</taxon>
    </lineage>
</organism>
<keyword evidence="4" id="KW-1185">Reference proteome</keyword>
<feature type="transmembrane region" description="Helical" evidence="2">
    <location>
        <begin position="212"/>
        <end position="235"/>
    </location>
</feature>
<dbReference type="EMBL" id="CAVMBE010000001">
    <property type="protein sequence ID" value="CAK3758706.1"/>
    <property type="molecule type" value="Genomic_DNA"/>
</dbReference>
<gene>
    <name evidence="3" type="ORF">LECACI_7A000270</name>
</gene>
<feature type="region of interest" description="Disordered" evidence="1">
    <location>
        <begin position="48"/>
        <end position="99"/>
    </location>
</feature>
<name>A0AAI8W0T9_9PEZI</name>
<proteinExistence type="predicted"/>
<evidence type="ECO:0000313" key="3">
    <source>
        <dbReference type="EMBL" id="CAK3758706.1"/>
    </source>
</evidence>
<evidence type="ECO:0000256" key="2">
    <source>
        <dbReference type="SAM" id="Phobius"/>
    </source>
</evidence>